<name>A0A2M8KWV7_9BACT</name>
<dbReference type="EMBL" id="PFEF01000006">
    <property type="protein sequence ID" value="PJE64418.1"/>
    <property type="molecule type" value="Genomic_DNA"/>
</dbReference>
<evidence type="ECO:0000313" key="3">
    <source>
        <dbReference type="Proteomes" id="UP000229098"/>
    </source>
</evidence>
<accession>A0A2M8KWV7</accession>
<evidence type="ECO:0000313" key="2">
    <source>
        <dbReference type="EMBL" id="PJE64418.1"/>
    </source>
</evidence>
<keyword evidence="1" id="KW-0472">Membrane</keyword>
<organism evidence="2 3">
    <name type="scientific">Candidatus Ryanbacteria bacterium CG10_big_fil_rev_8_21_14_0_10_43_42</name>
    <dbReference type="NCBI Taxonomy" id="1974864"/>
    <lineage>
        <taxon>Bacteria</taxon>
        <taxon>Candidatus Ryaniibacteriota</taxon>
    </lineage>
</organism>
<keyword evidence="1" id="KW-1133">Transmembrane helix</keyword>
<gene>
    <name evidence="2" type="ORF">COU90_03145</name>
</gene>
<keyword evidence="1" id="KW-0812">Transmembrane</keyword>
<comment type="caution">
    <text evidence="2">The sequence shown here is derived from an EMBL/GenBank/DDBJ whole genome shotgun (WGS) entry which is preliminary data.</text>
</comment>
<sequence length="154" mass="18677">MIIPASIIFGVSLVGIIALLVRRIRSASYMSDTQLRYLLLKEPPLFLQMVYMVRHGIQIFWYRYCRDILFAFIMRQISRVRIFVLHIEHNLFRMGHTIRERSIRRKPSVYWRDLHGWHKAARWSKRKKNVMSEKRIEVREYTPDDFAPVEISRK</sequence>
<protein>
    <submittedName>
        <fullName evidence="2">Uncharacterized protein</fullName>
    </submittedName>
</protein>
<evidence type="ECO:0000256" key="1">
    <source>
        <dbReference type="SAM" id="Phobius"/>
    </source>
</evidence>
<dbReference type="Proteomes" id="UP000229098">
    <property type="component" value="Unassembled WGS sequence"/>
</dbReference>
<proteinExistence type="predicted"/>
<dbReference type="AlphaFoldDB" id="A0A2M8KWV7"/>
<feature type="transmembrane region" description="Helical" evidence="1">
    <location>
        <begin position="6"/>
        <end position="24"/>
    </location>
</feature>
<reference evidence="3" key="1">
    <citation type="submission" date="2017-09" db="EMBL/GenBank/DDBJ databases">
        <title>Depth-based differentiation of microbial function through sediment-hosted aquifers and enrichment of novel symbionts in the deep terrestrial subsurface.</title>
        <authorList>
            <person name="Probst A.J."/>
            <person name="Ladd B."/>
            <person name="Jarett J.K."/>
            <person name="Geller-Mcgrath D.E."/>
            <person name="Sieber C.M.K."/>
            <person name="Emerson J.B."/>
            <person name="Anantharaman K."/>
            <person name="Thomas B.C."/>
            <person name="Malmstrom R."/>
            <person name="Stieglmeier M."/>
            <person name="Klingl A."/>
            <person name="Woyke T."/>
            <person name="Ryan C.M."/>
            <person name="Banfield J.F."/>
        </authorList>
    </citation>
    <scope>NUCLEOTIDE SEQUENCE [LARGE SCALE GENOMIC DNA]</scope>
</reference>